<evidence type="ECO:0000313" key="2">
    <source>
        <dbReference type="EMBL" id="QJY48046.1"/>
    </source>
</evidence>
<dbReference type="InterPro" id="IPR037401">
    <property type="entry name" value="SnoaL-like"/>
</dbReference>
<gene>
    <name evidence="2" type="ORF">HOP40_21445</name>
</gene>
<keyword evidence="3" id="KW-1185">Reference proteome</keyword>
<evidence type="ECO:0000313" key="3">
    <source>
        <dbReference type="Proteomes" id="UP000505377"/>
    </source>
</evidence>
<dbReference type="EMBL" id="CP053564">
    <property type="protein sequence ID" value="QJY48046.1"/>
    <property type="molecule type" value="Genomic_DNA"/>
</dbReference>
<dbReference type="SUPFAM" id="SSF54427">
    <property type="entry name" value="NTF2-like"/>
    <property type="match status" value="1"/>
</dbReference>
<protein>
    <submittedName>
        <fullName evidence="2">SnoaL-like domain-containing protein</fullName>
    </submittedName>
</protein>
<sequence length="132" mass="13934">MPSTDDRLQITEVLSLLGQIVDGAHLDRLGEVVTPDVVYDLADAGVGVFEGIEAVRAAFTALGARAPLAHHVTNVVLAPVGPDEVAVRSKGLMIMADGSILSVDHVDAVRRHDGRWRIAHRVVTSLATGRAA</sequence>
<dbReference type="InterPro" id="IPR032710">
    <property type="entry name" value="NTF2-like_dom_sf"/>
</dbReference>
<dbReference type="Gene3D" id="3.10.450.50">
    <property type="match status" value="1"/>
</dbReference>
<dbReference type="RefSeq" id="WP_172161331.1">
    <property type="nucleotide sequence ID" value="NZ_CP053564.1"/>
</dbReference>
<dbReference type="Pfam" id="PF13577">
    <property type="entry name" value="SnoaL_4"/>
    <property type="match status" value="1"/>
</dbReference>
<dbReference type="AlphaFoldDB" id="A0A6M6JL20"/>
<dbReference type="Proteomes" id="UP000505377">
    <property type="component" value="Chromosome"/>
</dbReference>
<name>A0A6M6JL20_9PSEU</name>
<organism evidence="2 3">
    <name type="scientific">Pseudonocardia broussonetiae</name>
    <dbReference type="NCBI Taxonomy" id="2736640"/>
    <lineage>
        <taxon>Bacteria</taxon>
        <taxon>Bacillati</taxon>
        <taxon>Actinomycetota</taxon>
        <taxon>Actinomycetes</taxon>
        <taxon>Pseudonocardiales</taxon>
        <taxon>Pseudonocardiaceae</taxon>
        <taxon>Pseudonocardia</taxon>
    </lineage>
</organism>
<accession>A0A6M6JL20</accession>
<feature type="domain" description="SnoaL-like" evidence="1">
    <location>
        <begin position="4"/>
        <end position="121"/>
    </location>
</feature>
<proteinExistence type="predicted"/>
<reference evidence="2 3" key="1">
    <citation type="submission" date="2020-05" db="EMBL/GenBank/DDBJ databases">
        <authorList>
            <person name="Mo P."/>
        </authorList>
    </citation>
    <scope>NUCLEOTIDE SEQUENCE [LARGE SCALE GENOMIC DNA]</scope>
    <source>
        <strain evidence="2 3">Gen01</strain>
    </source>
</reference>
<evidence type="ECO:0000259" key="1">
    <source>
        <dbReference type="Pfam" id="PF13577"/>
    </source>
</evidence>
<dbReference type="KEGG" id="pbro:HOP40_21445"/>